<dbReference type="Gene3D" id="2.20.100.10">
    <property type="entry name" value="Thrombospondin type-1 (TSP1) repeat"/>
    <property type="match status" value="2"/>
</dbReference>
<evidence type="ECO:0000259" key="9">
    <source>
        <dbReference type="PROSITE" id="PS51019"/>
    </source>
</evidence>
<dbReference type="Gene3D" id="3.30.110.10">
    <property type="entry name" value="Translation initiation factor 3 (IF-3), C-terminal domain"/>
    <property type="match status" value="1"/>
</dbReference>
<feature type="region of interest" description="Disordered" evidence="7">
    <location>
        <begin position="796"/>
        <end position="831"/>
    </location>
</feature>
<dbReference type="InterPro" id="IPR042307">
    <property type="entry name" value="Reeler_sf"/>
</dbReference>
<feature type="compositionally biased region" description="Low complexity" evidence="7">
    <location>
        <begin position="683"/>
        <end position="693"/>
    </location>
</feature>
<keyword evidence="5" id="KW-0130">Cell adhesion</keyword>
<feature type="domain" description="Reelin" evidence="9">
    <location>
        <begin position="5"/>
        <end position="171"/>
    </location>
</feature>
<dbReference type="EMBL" id="LSRL02000012">
    <property type="protein sequence ID" value="TDG50964.1"/>
    <property type="molecule type" value="Genomic_DNA"/>
</dbReference>
<evidence type="ECO:0000256" key="2">
    <source>
        <dbReference type="ARBA" id="ARBA00019594"/>
    </source>
</evidence>
<evidence type="ECO:0000256" key="6">
    <source>
        <dbReference type="ARBA" id="ARBA00030964"/>
    </source>
</evidence>
<accession>A0A484BQL9</accession>
<evidence type="ECO:0000256" key="4">
    <source>
        <dbReference type="ARBA" id="ARBA00022737"/>
    </source>
</evidence>
<dbReference type="FunFam" id="2.60.40.2130:FF:000002">
    <property type="entry name" value="Putative Spondin-1"/>
    <property type="match status" value="1"/>
</dbReference>
<keyword evidence="12" id="KW-1185">Reference proteome</keyword>
<dbReference type="GO" id="GO:0004867">
    <property type="term" value="F:serine-type endopeptidase inhibitor activity"/>
    <property type="evidence" value="ECO:0007669"/>
    <property type="project" value="InterPro"/>
</dbReference>
<dbReference type="NCBIfam" id="NF038123">
    <property type="entry name" value="NF038123_dom"/>
    <property type="match status" value="1"/>
</dbReference>
<evidence type="ECO:0000259" key="10">
    <source>
        <dbReference type="PROSITE" id="PS51020"/>
    </source>
</evidence>
<gene>
    <name evidence="11" type="ORF">AWZ03_002619</name>
</gene>
<dbReference type="PANTHER" id="PTHR11311:SF16">
    <property type="entry name" value="SPONDIN-1"/>
    <property type="match status" value="1"/>
</dbReference>
<dbReference type="InterPro" id="IPR009465">
    <property type="entry name" value="Spondin_N"/>
</dbReference>
<keyword evidence="3" id="KW-0964">Secreted</keyword>
<dbReference type="PROSITE" id="PS51019">
    <property type="entry name" value="REELIN"/>
    <property type="match status" value="1"/>
</dbReference>
<dbReference type="Gene3D" id="2.60.40.4060">
    <property type="entry name" value="Reeler domain"/>
    <property type="match status" value="1"/>
</dbReference>
<dbReference type="InterPro" id="IPR036880">
    <property type="entry name" value="Kunitz_BPTI_sf"/>
</dbReference>
<dbReference type="InterPro" id="IPR036383">
    <property type="entry name" value="TSP1_rpt_sf"/>
</dbReference>
<dbReference type="OrthoDB" id="347314at2759"/>
<comment type="subcellular location">
    <subcellularLocation>
        <location evidence="1">Secreted</location>
        <location evidence="1">Extracellular space</location>
        <location evidence="1">Extracellular matrix</location>
    </subcellularLocation>
</comment>
<evidence type="ECO:0000256" key="3">
    <source>
        <dbReference type="ARBA" id="ARBA00022530"/>
    </source>
</evidence>
<dbReference type="STRING" id="7232.A0A484BQL9"/>
<feature type="compositionally biased region" description="Basic and acidic residues" evidence="7">
    <location>
        <begin position="630"/>
        <end position="663"/>
    </location>
</feature>
<dbReference type="Gene3D" id="2.60.40.2130">
    <property type="entry name" value="F-spondin domain"/>
    <property type="match status" value="1"/>
</dbReference>
<dbReference type="InterPro" id="IPR036788">
    <property type="entry name" value="T_IF-3_C_sf"/>
</dbReference>
<dbReference type="InterPro" id="IPR038678">
    <property type="entry name" value="Spondin_N_sf"/>
</dbReference>
<dbReference type="FunFam" id="3.30.110.10:FF:000006">
    <property type="entry name" value="Probable translation initiation factor, mitochondrial"/>
    <property type="match status" value="1"/>
</dbReference>
<evidence type="ECO:0000256" key="1">
    <source>
        <dbReference type="ARBA" id="ARBA00004498"/>
    </source>
</evidence>
<dbReference type="CDD" id="cd08544">
    <property type="entry name" value="Reeler"/>
    <property type="match status" value="1"/>
</dbReference>
<evidence type="ECO:0000313" key="12">
    <source>
        <dbReference type="Proteomes" id="UP000295192"/>
    </source>
</evidence>
<dbReference type="GO" id="GO:0007155">
    <property type="term" value="P:cell adhesion"/>
    <property type="evidence" value="ECO:0007669"/>
    <property type="project" value="UniProtKB-KW"/>
</dbReference>
<evidence type="ECO:0000256" key="8">
    <source>
        <dbReference type="SAM" id="SignalP"/>
    </source>
</evidence>
<dbReference type="SMART" id="SM00209">
    <property type="entry name" value="TSP1"/>
    <property type="match status" value="2"/>
</dbReference>
<dbReference type="Pfam" id="PF06468">
    <property type="entry name" value="Spond_N"/>
    <property type="match status" value="1"/>
</dbReference>
<evidence type="ECO:0000256" key="7">
    <source>
        <dbReference type="SAM" id="MobiDB-lite"/>
    </source>
</evidence>
<dbReference type="GO" id="GO:0006413">
    <property type="term" value="P:translational initiation"/>
    <property type="evidence" value="ECO:0007669"/>
    <property type="project" value="InterPro"/>
</dbReference>
<dbReference type="SUPFAM" id="SSF82895">
    <property type="entry name" value="TSP-1 type 1 repeat"/>
    <property type="match status" value="2"/>
</dbReference>
<dbReference type="InterPro" id="IPR000884">
    <property type="entry name" value="TSP1_rpt"/>
</dbReference>
<comment type="caution">
    <text evidence="11">The sequence shown here is derived from an EMBL/GenBank/DDBJ whole genome shotgun (WGS) entry which is preliminary data.</text>
</comment>
<dbReference type="FunFam" id="2.60.40.4060:FF:000005">
    <property type="entry name" value="GD10853"/>
    <property type="match status" value="1"/>
</dbReference>
<dbReference type="PROSITE" id="PS50092">
    <property type="entry name" value="TSP1"/>
    <property type="match status" value="2"/>
</dbReference>
<dbReference type="PANTHER" id="PTHR11311">
    <property type="entry name" value="SPONDIN"/>
    <property type="match status" value="1"/>
</dbReference>
<dbReference type="Proteomes" id="UP000295192">
    <property type="component" value="Unassembled WGS sequence"/>
</dbReference>
<keyword evidence="8" id="KW-0732">Signal</keyword>
<sequence>MWYLLVVYVLLPYSSWALICTRHPANTHTPKSPVDENYVISITGNPETYILGQEYNVSLNAFNGHRFISYILALENENGDFSYVNDLGRFELSNLIESRFNPNCINMVENTNTNPKTHIHLTWIAPSEPGNGCILIRATVLQHRDVWHMDDGGLTRRICEQVVDDVESQPTGIALNHPCCACDEARYELTFEGVWSRNLHPRYFPARGWETRFCELVGAAHSSDYRFWESGELASEGMKQYAEHCTSRLLEREFSINFRDQKIRTIIKARGPAFPNLNSKTMASVRVDPVHHMISFASKIEPSPDWIVGVSGLELCLRNCTWMESKVINLYPWDIGTDAGPTYTSPDQPQVPPDVIRRIRSDFPNDPRSPFYDESGAPMKPMAILTVKRQRIYERRCADEDSNNDPDVPRECLTHPWSSWSDCSSKCGEGMQYRRRVYKQPELARIYNCNVPQYEERACDGQVCGLSGNPMRPIDDHDEFNMGLEYQQQGNAYQRRAECQLSGWSGWSPCSVTCGEGYQLRQRQYLNPSAELKCQSVRRLELQETRPCAGRACLGNLNGGDIEAPYDERMPQPEHEQEQENEQEPELFGNNNFNRDYDAEQTDETRRLGGFDIGNLKGSEGRLSYGQTPRLEDLERSSWNRRRPSDKYRENEQRTRYGNRDMTDTLVPAEQEEDDQQQRKSWNRMNNNNYNRNLNRENVEDEENMDTNLAKRCFQMLRTNQPRCRNQTIVGHFWFYNFCVDECMLFAADPCDRNVNKFSRWEKCEECRRSEFQQLQEQRSISHECELILASQRAQQRNREEQRNSYSNGRRRTNANRQWAKTTKTKTDEQKANKLKQKITLIGQNESINITTLEEAQKLAKRRDLHLLRLQQPDAKTGRVVFKLVTAAEMLADETQEKGTTKSTDKQGHKKSEKSLTIGARMTDHDLSSRLKNIIKWLNKRHEVRILIQGNVSGADEGNVDRIVKAIETTIKEPQVIGKIVQKRQKENYVKFNIIPVAPAAQPDEAAVKQL</sequence>
<keyword evidence="3" id="KW-0272">Extracellular matrix</keyword>
<feature type="compositionally biased region" description="Basic and acidic residues" evidence="7">
    <location>
        <begin position="595"/>
        <end position="609"/>
    </location>
</feature>
<feature type="compositionally biased region" description="Basic and acidic residues" evidence="7">
    <location>
        <begin position="566"/>
        <end position="578"/>
    </location>
</feature>
<feature type="compositionally biased region" description="Basic and acidic residues" evidence="7">
    <location>
        <begin position="895"/>
        <end position="907"/>
    </location>
</feature>
<protein>
    <recommendedName>
        <fullName evidence="2">Spondin-1</fullName>
    </recommendedName>
    <alternativeName>
        <fullName evidence="6">F-spondin</fullName>
    </alternativeName>
</protein>
<feature type="chain" id="PRO_5019802456" description="Spondin-1" evidence="8">
    <location>
        <begin position="18"/>
        <end position="1011"/>
    </location>
</feature>
<dbReference type="AlphaFoldDB" id="A0A484BQL9"/>
<evidence type="ECO:0000313" key="11">
    <source>
        <dbReference type="EMBL" id="TDG50964.1"/>
    </source>
</evidence>
<dbReference type="SUPFAM" id="SSF55200">
    <property type="entry name" value="Translation initiation factor IF3, C-terminal domain"/>
    <property type="match status" value="1"/>
</dbReference>
<dbReference type="InterPro" id="IPR002861">
    <property type="entry name" value="Reeler_dom"/>
</dbReference>
<dbReference type="InterPro" id="IPR051418">
    <property type="entry name" value="Spondin/Thrombospondin_T1"/>
</dbReference>
<dbReference type="PROSITE" id="PS51020">
    <property type="entry name" value="SPONDIN"/>
    <property type="match status" value="1"/>
</dbReference>
<evidence type="ECO:0000256" key="5">
    <source>
        <dbReference type="ARBA" id="ARBA00022889"/>
    </source>
</evidence>
<dbReference type="Pfam" id="PF02014">
    <property type="entry name" value="Reeler"/>
    <property type="match status" value="1"/>
</dbReference>
<feature type="region of interest" description="Disordered" evidence="7">
    <location>
        <begin position="895"/>
        <end position="914"/>
    </location>
</feature>
<reference evidence="11 12" key="1">
    <citation type="journal article" date="2019" name="J. Hered.">
        <title>An Improved Genome Assembly for Drosophila navojoa, the Basal Species in the mojavensis Cluster.</title>
        <authorList>
            <person name="Vanderlinde T."/>
            <person name="Dupim E.G."/>
            <person name="Nazario-Yepiz N.O."/>
            <person name="Carvalho A.B."/>
        </authorList>
    </citation>
    <scope>NUCLEOTIDE SEQUENCE [LARGE SCALE GENOMIC DNA]</scope>
    <source>
        <strain evidence="11">Navoj_Jal97</strain>
        <tissue evidence="11">Whole organism</tissue>
    </source>
</reference>
<dbReference type="SUPFAM" id="SSF57362">
    <property type="entry name" value="BPTI-like"/>
    <property type="match status" value="1"/>
</dbReference>
<dbReference type="Pfam" id="PF00090">
    <property type="entry name" value="TSP_1"/>
    <property type="match status" value="2"/>
</dbReference>
<dbReference type="OMA" id="RCQNQTI"/>
<feature type="domain" description="Spondin" evidence="10">
    <location>
        <begin position="175"/>
        <end position="367"/>
    </location>
</feature>
<organism evidence="11 12">
    <name type="scientific">Drosophila navojoa</name>
    <name type="common">Fruit fly</name>
    <dbReference type="NCBI Taxonomy" id="7232"/>
    <lineage>
        <taxon>Eukaryota</taxon>
        <taxon>Metazoa</taxon>
        <taxon>Ecdysozoa</taxon>
        <taxon>Arthropoda</taxon>
        <taxon>Hexapoda</taxon>
        <taxon>Insecta</taxon>
        <taxon>Pterygota</taxon>
        <taxon>Neoptera</taxon>
        <taxon>Endopterygota</taxon>
        <taxon>Diptera</taxon>
        <taxon>Brachycera</taxon>
        <taxon>Muscomorpha</taxon>
        <taxon>Ephydroidea</taxon>
        <taxon>Drosophilidae</taxon>
        <taxon>Drosophila</taxon>
    </lineage>
</organism>
<dbReference type="GO" id="GO:0031012">
    <property type="term" value="C:extracellular matrix"/>
    <property type="evidence" value="ECO:0007669"/>
    <property type="project" value="TreeGrafter"/>
</dbReference>
<feature type="region of interest" description="Disordered" evidence="7">
    <location>
        <begin position="560"/>
        <end position="693"/>
    </location>
</feature>
<name>A0A484BQL9_DRONA</name>
<feature type="signal peptide" evidence="8">
    <location>
        <begin position="1"/>
        <end position="17"/>
    </location>
</feature>
<keyword evidence="4" id="KW-0677">Repeat</keyword>
<proteinExistence type="predicted"/>